<reference evidence="2" key="1">
    <citation type="submission" date="2016-10" db="EMBL/GenBank/DDBJ databases">
        <authorList>
            <person name="Varghese N."/>
            <person name="Submissions S."/>
        </authorList>
    </citation>
    <scope>NUCLEOTIDE SEQUENCE [LARGE SCALE GENOMIC DNA]</scope>
    <source>
        <strain evidence="2">DSM 46136</strain>
    </source>
</reference>
<accession>A0A1I6ZRL2</accession>
<evidence type="ECO:0000313" key="1">
    <source>
        <dbReference type="EMBL" id="SFT65359.1"/>
    </source>
</evidence>
<proteinExistence type="predicted"/>
<keyword evidence="2" id="KW-1185">Reference proteome</keyword>
<dbReference type="STRING" id="1296565.SAMN05660657_02154"/>
<organism evidence="1 2">
    <name type="scientific">Geodermatophilus amargosae</name>
    <dbReference type="NCBI Taxonomy" id="1296565"/>
    <lineage>
        <taxon>Bacteria</taxon>
        <taxon>Bacillati</taxon>
        <taxon>Actinomycetota</taxon>
        <taxon>Actinomycetes</taxon>
        <taxon>Geodermatophilales</taxon>
        <taxon>Geodermatophilaceae</taxon>
        <taxon>Geodermatophilus</taxon>
    </lineage>
</organism>
<dbReference type="AlphaFoldDB" id="A0A1I6ZRL2"/>
<dbReference type="EMBL" id="FPBA01000006">
    <property type="protein sequence ID" value="SFT65359.1"/>
    <property type="molecule type" value="Genomic_DNA"/>
</dbReference>
<evidence type="ECO:0000313" key="2">
    <source>
        <dbReference type="Proteomes" id="UP000199546"/>
    </source>
</evidence>
<gene>
    <name evidence="1" type="ORF">SAMN05660657_02154</name>
</gene>
<protein>
    <submittedName>
        <fullName evidence="1">DNA-3-methyladenine glycosylase II</fullName>
    </submittedName>
</protein>
<sequence>MRGPFDLARSARFLEGFAPARHPGAPGGVLRLACWVEGSDTAVGVAVTQDGAGVVMLRTDAEPPPGLAGQVARILGLDVDGADSARVTAADRVLAPLAAARPGFRPVGFWSP</sequence>
<dbReference type="Proteomes" id="UP000199546">
    <property type="component" value="Unassembled WGS sequence"/>
</dbReference>
<name>A0A1I6ZRL2_9ACTN</name>